<evidence type="ECO:0000313" key="6">
    <source>
        <dbReference type="Proteomes" id="UP001501079"/>
    </source>
</evidence>
<evidence type="ECO:0000256" key="1">
    <source>
        <dbReference type="ARBA" id="ARBA00010638"/>
    </source>
</evidence>
<dbReference type="EC" id="6.3.3.2" evidence="4"/>
<dbReference type="InterPro" id="IPR024185">
    <property type="entry name" value="FTHF_cligase-like_sf"/>
</dbReference>
<accession>A0ABP8A2K5</accession>
<comment type="catalytic activity">
    <reaction evidence="4">
        <text>(6S)-5-formyl-5,6,7,8-tetrahydrofolate + ATP = (6R)-5,10-methenyltetrahydrofolate + ADP + phosphate</text>
        <dbReference type="Rhea" id="RHEA:10488"/>
        <dbReference type="ChEBI" id="CHEBI:30616"/>
        <dbReference type="ChEBI" id="CHEBI:43474"/>
        <dbReference type="ChEBI" id="CHEBI:57455"/>
        <dbReference type="ChEBI" id="CHEBI:57457"/>
        <dbReference type="ChEBI" id="CHEBI:456216"/>
        <dbReference type="EC" id="6.3.3.2"/>
    </reaction>
</comment>
<dbReference type="PANTHER" id="PTHR23407:SF1">
    <property type="entry name" value="5-FORMYLTETRAHYDROFOLATE CYCLO-LIGASE"/>
    <property type="match status" value="1"/>
</dbReference>
<dbReference type="Proteomes" id="UP001501079">
    <property type="component" value="Unassembled WGS sequence"/>
</dbReference>
<dbReference type="Gene3D" id="3.40.50.10420">
    <property type="entry name" value="NagB/RpiA/CoA transferase-like"/>
    <property type="match status" value="1"/>
</dbReference>
<dbReference type="InterPro" id="IPR037171">
    <property type="entry name" value="NagB/RpiA_transferase-like"/>
</dbReference>
<dbReference type="InterPro" id="IPR002698">
    <property type="entry name" value="FTHF_cligase"/>
</dbReference>
<protein>
    <recommendedName>
        <fullName evidence="4">5-formyltetrahydrofolate cyclo-ligase</fullName>
        <ecNumber evidence="4">6.3.3.2</ecNumber>
    </recommendedName>
</protein>
<keyword evidence="6" id="KW-1185">Reference proteome</keyword>
<dbReference type="Pfam" id="PF01812">
    <property type="entry name" value="5-FTHF_cyc-lig"/>
    <property type="match status" value="1"/>
</dbReference>
<evidence type="ECO:0000313" key="5">
    <source>
        <dbReference type="EMBL" id="GAA4176294.1"/>
    </source>
</evidence>
<gene>
    <name evidence="5" type="ORF">GCM10022287_23250</name>
</gene>
<comment type="cofactor">
    <cofactor evidence="4">
        <name>Mg(2+)</name>
        <dbReference type="ChEBI" id="CHEBI:18420"/>
    </cofactor>
</comment>
<evidence type="ECO:0000256" key="4">
    <source>
        <dbReference type="RuleBase" id="RU361279"/>
    </source>
</evidence>
<dbReference type="PANTHER" id="PTHR23407">
    <property type="entry name" value="ATPASE INHIBITOR/5-FORMYLTETRAHYDROFOLATE CYCLO-LIGASE"/>
    <property type="match status" value="1"/>
</dbReference>
<proteinExistence type="inferred from homology"/>
<keyword evidence="3 4" id="KW-0067">ATP-binding</keyword>
<comment type="similarity">
    <text evidence="1 4">Belongs to the 5-formyltetrahydrofolate cyclo-ligase family.</text>
</comment>
<reference evidence="6" key="1">
    <citation type="journal article" date="2019" name="Int. J. Syst. Evol. Microbiol.">
        <title>The Global Catalogue of Microorganisms (GCM) 10K type strain sequencing project: providing services to taxonomists for standard genome sequencing and annotation.</title>
        <authorList>
            <consortium name="The Broad Institute Genomics Platform"/>
            <consortium name="The Broad Institute Genome Sequencing Center for Infectious Disease"/>
            <person name="Wu L."/>
            <person name="Ma J."/>
        </authorList>
    </citation>
    <scope>NUCLEOTIDE SEQUENCE [LARGE SCALE GENOMIC DNA]</scope>
    <source>
        <strain evidence="6">JCM 17591</strain>
    </source>
</reference>
<keyword evidence="4" id="KW-0460">Magnesium</keyword>
<sequence length="252" mass="27621">MGIAFVAGKNRVPRPAAGITAFVIEDFAMHLRLQISTPYDVGMPADEIANQKRALRAELRERRRNKPFVTTERETEQLTQRLQALVSGLRATSLSAYLSAPTEPNTRPFLNWARDAGIRTLLPISRVDGLLDWTTGDGESEVVSHLGWPEAAGELLGPMAIDEVDVILVPAASVDRSGMRLGWGKGYFDKMLGSMGKCPPVFAVLFDDELVDEVPRERHDEPVDGVVTPSRIVPLSKRAKALGLPEGQTLPE</sequence>
<dbReference type="EMBL" id="BAABBW010000004">
    <property type="protein sequence ID" value="GAA4176294.1"/>
    <property type="molecule type" value="Genomic_DNA"/>
</dbReference>
<evidence type="ECO:0000256" key="2">
    <source>
        <dbReference type="ARBA" id="ARBA00022741"/>
    </source>
</evidence>
<evidence type="ECO:0000256" key="3">
    <source>
        <dbReference type="ARBA" id="ARBA00022840"/>
    </source>
</evidence>
<dbReference type="SUPFAM" id="SSF100950">
    <property type="entry name" value="NagB/RpiA/CoA transferase-like"/>
    <property type="match status" value="1"/>
</dbReference>
<keyword evidence="4" id="KW-0479">Metal-binding</keyword>
<dbReference type="NCBIfam" id="TIGR02727">
    <property type="entry name" value="MTHFS_bact"/>
    <property type="match status" value="1"/>
</dbReference>
<name>A0ABP8A2K5_9MICO</name>
<organism evidence="5 6">
    <name type="scientific">Gryllotalpicola koreensis</name>
    <dbReference type="NCBI Taxonomy" id="993086"/>
    <lineage>
        <taxon>Bacteria</taxon>
        <taxon>Bacillati</taxon>
        <taxon>Actinomycetota</taxon>
        <taxon>Actinomycetes</taxon>
        <taxon>Micrococcales</taxon>
        <taxon>Microbacteriaceae</taxon>
        <taxon>Gryllotalpicola</taxon>
    </lineage>
</organism>
<keyword evidence="2 4" id="KW-0547">Nucleotide-binding</keyword>
<comment type="caution">
    <text evidence="5">The sequence shown here is derived from an EMBL/GenBank/DDBJ whole genome shotgun (WGS) entry which is preliminary data.</text>
</comment>